<keyword evidence="3" id="KW-0540">Nuclease</keyword>
<feature type="domain" description="HNH nuclease" evidence="2">
    <location>
        <begin position="16"/>
        <end position="77"/>
    </location>
</feature>
<dbReference type="GO" id="GO:0004519">
    <property type="term" value="F:endonuclease activity"/>
    <property type="evidence" value="ECO:0007669"/>
    <property type="project" value="UniProtKB-KW"/>
</dbReference>
<dbReference type="EMBL" id="JBDLNV010000004">
    <property type="protein sequence ID" value="MFM1724040.1"/>
    <property type="molecule type" value="Genomic_DNA"/>
</dbReference>
<keyword evidence="4" id="KW-1185">Reference proteome</keyword>
<evidence type="ECO:0000313" key="4">
    <source>
        <dbReference type="Proteomes" id="UP001629745"/>
    </source>
</evidence>
<keyword evidence="3" id="KW-0378">Hydrolase</keyword>
<accession>A0ABW9FER4</accession>
<dbReference type="InterPro" id="IPR002711">
    <property type="entry name" value="HNH"/>
</dbReference>
<dbReference type="Proteomes" id="UP001629745">
    <property type="component" value="Unassembled WGS sequence"/>
</dbReference>
<evidence type="ECO:0000259" key="2">
    <source>
        <dbReference type="SMART" id="SM00507"/>
    </source>
</evidence>
<protein>
    <submittedName>
        <fullName evidence="3">HNH endonuclease</fullName>
    </submittedName>
</protein>
<sequence length="95" mass="10980">MVAGRDTRRWRKLKVQFRARSAEANHPCWLCGQPIDYDLPRDHPEAFQPDHLHPVSTHPEHAEDPANLRPSHATCNKARGNRAPLFGLGRQTRQW</sequence>
<evidence type="ECO:0000313" key="3">
    <source>
        <dbReference type="EMBL" id="MFM1724040.1"/>
    </source>
</evidence>
<dbReference type="RefSeq" id="WP_420164600.1">
    <property type="nucleotide sequence ID" value="NZ_JBDLNV010000004.1"/>
</dbReference>
<dbReference type="Gene3D" id="1.10.30.50">
    <property type="match status" value="1"/>
</dbReference>
<organism evidence="3 4">
    <name type="scientific">Rhodococcus parequi</name>
    <dbReference type="NCBI Taxonomy" id="3137122"/>
    <lineage>
        <taxon>Bacteria</taxon>
        <taxon>Bacillati</taxon>
        <taxon>Actinomycetota</taxon>
        <taxon>Actinomycetes</taxon>
        <taxon>Mycobacteriales</taxon>
        <taxon>Nocardiaceae</taxon>
        <taxon>Rhodococcus</taxon>
    </lineage>
</organism>
<name>A0ABW9FER4_9NOCA</name>
<gene>
    <name evidence="3" type="ORF">ABEU20_002616</name>
</gene>
<proteinExistence type="predicted"/>
<evidence type="ECO:0000256" key="1">
    <source>
        <dbReference type="SAM" id="MobiDB-lite"/>
    </source>
</evidence>
<dbReference type="Pfam" id="PF01844">
    <property type="entry name" value="HNH"/>
    <property type="match status" value="1"/>
</dbReference>
<keyword evidence="3" id="KW-0255">Endonuclease</keyword>
<reference evidence="3 4" key="1">
    <citation type="submission" date="2023-11" db="EMBL/GenBank/DDBJ databases">
        <authorList>
            <person name="Val-Calvo J."/>
            <person name="Scortti M."/>
            <person name="Vazquez-Boland J."/>
        </authorList>
    </citation>
    <scope>NUCLEOTIDE SEQUENCE [LARGE SCALE GENOMIC DNA]</scope>
    <source>
        <strain evidence="3 4">PAM 2766</strain>
    </source>
</reference>
<feature type="compositionally biased region" description="Basic and acidic residues" evidence="1">
    <location>
        <begin position="41"/>
        <end position="66"/>
    </location>
</feature>
<feature type="region of interest" description="Disordered" evidence="1">
    <location>
        <begin position="41"/>
        <end position="95"/>
    </location>
</feature>
<dbReference type="SMART" id="SM00507">
    <property type="entry name" value="HNHc"/>
    <property type="match status" value="1"/>
</dbReference>
<dbReference type="InterPro" id="IPR003615">
    <property type="entry name" value="HNH_nuc"/>
</dbReference>
<comment type="caution">
    <text evidence="3">The sequence shown here is derived from an EMBL/GenBank/DDBJ whole genome shotgun (WGS) entry which is preliminary data.</text>
</comment>